<sequence>MPRPLRVLNLASTLSRYAEGLRLQEAVLQDRKQELVGDTLILLQHYPVFTLGKRGRTSDFKVPQEGGGQAVLLVV</sequence>
<organism evidence="1 2">
    <name type="scientific">Tetrabaena socialis</name>
    <dbReference type="NCBI Taxonomy" id="47790"/>
    <lineage>
        <taxon>Eukaryota</taxon>
        <taxon>Viridiplantae</taxon>
        <taxon>Chlorophyta</taxon>
        <taxon>core chlorophytes</taxon>
        <taxon>Chlorophyceae</taxon>
        <taxon>CS clade</taxon>
        <taxon>Chlamydomonadales</taxon>
        <taxon>Tetrabaenaceae</taxon>
        <taxon>Tetrabaena</taxon>
    </lineage>
</organism>
<proteinExistence type="predicted"/>
<keyword evidence="1" id="KW-0808">Transferase</keyword>
<dbReference type="AlphaFoldDB" id="A0A2J8A8Z8"/>
<dbReference type="OrthoDB" id="19908at2759"/>
<dbReference type="Proteomes" id="UP000236333">
    <property type="component" value="Unassembled WGS sequence"/>
</dbReference>
<dbReference type="Gene3D" id="3.30.930.10">
    <property type="entry name" value="Bira Bifunctional Protein, Domain 2"/>
    <property type="match status" value="1"/>
</dbReference>
<protein>
    <submittedName>
        <fullName evidence="1">Octanoyltransferase</fullName>
    </submittedName>
</protein>
<name>A0A2J8A8Z8_9CHLO</name>
<accession>A0A2J8A8Z8</accession>
<evidence type="ECO:0000313" key="2">
    <source>
        <dbReference type="Proteomes" id="UP000236333"/>
    </source>
</evidence>
<keyword evidence="2" id="KW-1185">Reference proteome</keyword>
<gene>
    <name evidence="1" type="ORF">TSOC_004411</name>
</gene>
<dbReference type="EMBL" id="PGGS01000108">
    <property type="protein sequence ID" value="PNH09006.1"/>
    <property type="molecule type" value="Genomic_DNA"/>
</dbReference>
<evidence type="ECO:0000313" key="1">
    <source>
        <dbReference type="EMBL" id="PNH09006.1"/>
    </source>
</evidence>
<comment type="caution">
    <text evidence="1">The sequence shown here is derived from an EMBL/GenBank/DDBJ whole genome shotgun (WGS) entry which is preliminary data.</text>
</comment>
<dbReference type="InterPro" id="IPR045864">
    <property type="entry name" value="aa-tRNA-synth_II/BPL/LPL"/>
</dbReference>
<dbReference type="GO" id="GO:0016740">
    <property type="term" value="F:transferase activity"/>
    <property type="evidence" value="ECO:0007669"/>
    <property type="project" value="UniProtKB-KW"/>
</dbReference>
<dbReference type="SUPFAM" id="SSF55681">
    <property type="entry name" value="Class II aaRS and biotin synthetases"/>
    <property type="match status" value="1"/>
</dbReference>
<reference evidence="1 2" key="1">
    <citation type="journal article" date="2017" name="Mol. Biol. Evol.">
        <title>The 4-celled Tetrabaena socialis nuclear genome reveals the essential components for genetic control of cell number at the origin of multicellularity in the volvocine lineage.</title>
        <authorList>
            <person name="Featherston J."/>
            <person name="Arakaki Y."/>
            <person name="Hanschen E.R."/>
            <person name="Ferris P.J."/>
            <person name="Michod R.E."/>
            <person name="Olson B.J.S.C."/>
            <person name="Nozaki H."/>
            <person name="Durand P.M."/>
        </authorList>
    </citation>
    <scope>NUCLEOTIDE SEQUENCE [LARGE SCALE GENOMIC DNA]</scope>
    <source>
        <strain evidence="1 2">NIES-571</strain>
    </source>
</reference>